<organism evidence="8 9">
    <name type="scientific">Paraburkholderia caledonica</name>
    <dbReference type="NCBI Taxonomy" id="134536"/>
    <lineage>
        <taxon>Bacteria</taxon>
        <taxon>Pseudomonadati</taxon>
        <taxon>Pseudomonadota</taxon>
        <taxon>Betaproteobacteria</taxon>
        <taxon>Burkholderiales</taxon>
        <taxon>Burkholderiaceae</taxon>
        <taxon>Paraburkholderia</taxon>
    </lineage>
</organism>
<name>A0AB73IPD7_9BURK</name>
<keyword evidence="6" id="KW-0472">Membrane</keyword>
<dbReference type="GO" id="GO:0003954">
    <property type="term" value="F:NADH dehydrogenase activity"/>
    <property type="evidence" value="ECO:0007669"/>
    <property type="project" value="InterPro"/>
</dbReference>
<evidence type="ECO:0000313" key="8">
    <source>
        <dbReference type="EMBL" id="MDP9651878.1"/>
    </source>
</evidence>
<protein>
    <submittedName>
        <fullName evidence="8">NADH dehydrogenase FAD-containing subunit</fullName>
    </submittedName>
</protein>
<evidence type="ECO:0000256" key="4">
    <source>
        <dbReference type="ARBA" id="ARBA00023002"/>
    </source>
</evidence>
<dbReference type="Proteomes" id="UP001229486">
    <property type="component" value="Unassembled WGS sequence"/>
</dbReference>
<dbReference type="PANTHER" id="PTHR43706">
    <property type="entry name" value="NADH DEHYDROGENASE"/>
    <property type="match status" value="1"/>
</dbReference>
<accession>A0AB73IPD7</accession>
<dbReference type="RefSeq" id="WP_392396391.1">
    <property type="nucleotide sequence ID" value="NZ_JAURTK010000037.1"/>
</dbReference>
<dbReference type="InterPro" id="IPR045024">
    <property type="entry name" value="NDH-2"/>
</dbReference>
<keyword evidence="3" id="KW-0274">FAD</keyword>
<gene>
    <name evidence="8" type="ORF">J2793_007353</name>
</gene>
<evidence type="ECO:0000313" key="9">
    <source>
        <dbReference type="Proteomes" id="UP001229486"/>
    </source>
</evidence>
<dbReference type="GO" id="GO:0008137">
    <property type="term" value="F:NADH dehydrogenase (ubiquinone) activity"/>
    <property type="evidence" value="ECO:0007669"/>
    <property type="project" value="TreeGrafter"/>
</dbReference>
<dbReference type="Gene3D" id="1.20.1600.10">
    <property type="entry name" value="Outer membrane efflux proteins (OEP)"/>
    <property type="match status" value="1"/>
</dbReference>
<dbReference type="EMBL" id="JAURTK010000037">
    <property type="protein sequence ID" value="MDP9651878.1"/>
    <property type="molecule type" value="Genomic_DNA"/>
</dbReference>
<feature type="domain" description="FAD/NAD(P)-binding" evidence="7">
    <location>
        <begin position="305"/>
        <end position="623"/>
    </location>
</feature>
<dbReference type="SUPFAM" id="SSF56954">
    <property type="entry name" value="Outer membrane efflux proteins (OEP)"/>
    <property type="match status" value="1"/>
</dbReference>
<dbReference type="SUPFAM" id="SSF51905">
    <property type="entry name" value="FAD/NAD(P)-binding domain"/>
    <property type="match status" value="2"/>
</dbReference>
<dbReference type="Pfam" id="PF07992">
    <property type="entry name" value="Pyr_redox_2"/>
    <property type="match status" value="1"/>
</dbReference>
<evidence type="ECO:0000259" key="7">
    <source>
        <dbReference type="Pfam" id="PF07992"/>
    </source>
</evidence>
<comment type="similarity">
    <text evidence="1">Belongs to the NADH dehydrogenase family.</text>
</comment>
<comment type="caution">
    <text evidence="8">The sequence shown here is derived from an EMBL/GenBank/DDBJ whole genome shotgun (WGS) entry which is preliminary data.</text>
</comment>
<evidence type="ECO:0000256" key="3">
    <source>
        <dbReference type="ARBA" id="ARBA00022827"/>
    </source>
</evidence>
<reference evidence="8" key="1">
    <citation type="submission" date="2023-07" db="EMBL/GenBank/DDBJ databases">
        <title>Sorghum-associated microbial communities from plants grown in Nebraska, USA.</title>
        <authorList>
            <person name="Schachtman D."/>
        </authorList>
    </citation>
    <scope>NUCLEOTIDE SEQUENCE</scope>
    <source>
        <strain evidence="8">DS1061</strain>
    </source>
</reference>
<keyword evidence="6" id="KW-0812">Transmembrane</keyword>
<dbReference type="Gene3D" id="3.50.50.100">
    <property type="match status" value="1"/>
</dbReference>
<dbReference type="InterPro" id="IPR036188">
    <property type="entry name" value="FAD/NAD-bd_sf"/>
</dbReference>
<evidence type="ECO:0000256" key="5">
    <source>
        <dbReference type="ARBA" id="ARBA00023027"/>
    </source>
</evidence>
<dbReference type="PANTHER" id="PTHR43706:SF9">
    <property type="entry name" value="TYPE II NADH:QUINONE OXIDOREDUCTASE"/>
    <property type="match status" value="1"/>
</dbReference>
<evidence type="ECO:0000256" key="2">
    <source>
        <dbReference type="ARBA" id="ARBA00022630"/>
    </source>
</evidence>
<keyword evidence="4" id="KW-0560">Oxidoreductase</keyword>
<evidence type="ECO:0000256" key="6">
    <source>
        <dbReference type="SAM" id="Phobius"/>
    </source>
</evidence>
<keyword evidence="5" id="KW-0520">NAD</keyword>
<feature type="transmembrane region" description="Helical" evidence="6">
    <location>
        <begin position="648"/>
        <end position="669"/>
    </location>
</feature>
<keyword evidence="2" id="KW-0285">Flavoprotein</keyword>
<dbReference type="AlphaFoldDB" id="A0AB73IPD7"/>
<keyword evidence="6" id="KW-1133">Transmembrane helix</keyword>
<evidence type="ECO:0000256" key="1">
    <source>
        <dbReference type="ARBA" id="ARBA00005272"/>
    </source>
</evidence>
<sequence>MAIARARLRNTEASAQQMGAVLLPARDAPVVMESEKQSYNNGFPPALVPRGWRPYDSTELNYDIDFWEKSRALLAGATSELDAARPGGAQARMVLAALIADAYVDLARQFAERDSADAAERTQAKQQSEGVDFFELDESIALTRNRIAALISTGVDRGLRISRPAFDLTQPVGMPADVALGRPTDVMIARLRAEAITKQIDVTKASFCPNVNLSSMIGFQSLGLVMLTQPVRLPAMSVRPSCCRLSTAASCAARKRRRLQMTESCDAAAQSHRVAPERYQGGLSIYLDALSAADMRLRHLLGAAILLAGLDCGGYRCPIGSRYVSTGNAYTAAEIASITPSVSGIAQRVAAVDMQHARKGEALAHSDSVSGNVCGRDRQRKEVLLNAVRTRAGDLVLEARTVTYDVLLLSLGSRANDFDPPGVTQYCHFIDSQEQAEGLNGVLHARMLRAVVRDERLWVAIVGAGATGVELAAGLSRVLEIAQDYGDPMLRTRLSLTLLESGPRVLAAFLTAISESTQQQLEHIGFRMLTSARATAAQEDGCRHGENRLAKADLMVWAAGVRAPDLISGLAELETDRSNQIGIDAGLQSTRDEQAFSLADCASSTTENHARALPPTAQVTTQQAEHLARHLPAWRADVPMPRFAFPHFGSLVALSGYGVFGTLVLAWFLPQRFHSRAVRATRPRDALSTSSAGASWSCQSAADLGRASPALDQGELMTHLTCFSAAVCNAAIPY</sequence>
<dbReference type="InterPro" id="IPR023753">
    <property type="entry name" value="FAD/NAD-binding_dom"/>
</dbReference>
<dbReference type="Gene3D" id="2.20.200.10">
    <property type="entry name" value="Outer membrane efflux proteins (OEP)"/>
    <property type="match status" value="2"/>
</dbReference>
<proteinExistence type="inferred from homology"/>